<feature type="compositionally biased region" description="Polar residues" evidence="2">
    <location>
        <begin position="369"/>
        <end position="383"/>
    </location>
</feature>
<reference evidence="3 4" key="1">
    <citation type="journal article" date="2019" name="Sci. Rep.">
        <title>Comparative genomics of chytrid fungi reveal insights into the obligate biotrophic and pathogenic lifestyle of Synchytrium endobioticum.</title>
        <authorList>
            <person name="van de Vossenberg B.T.L.H."/>
            <person name="Warris S."/>
            <person name="Nguyen H.D.T."/>
            <person name="van Gent-Pelzer M.P.E."/>
            <person name="Joly D.L."/>
            <person name="van de Geest H.C."/>
            <person name="Bonants P.J.M."/>
            <person name="Smith D.S."/>
            <person name="Levesque C.A."/>
            <person name="van der Lee T.A.J."/>
        </authorList>
    </citation>
    <scope>NUCLEOTIDE SEQUENCE [LARGE SCALE GENOMIC DNA]</scope>
    <source>
        <strain evidence="3 4">LEV6574</strain>
    </source>
</reference>
<feature type="region of interest" description="Disordered" evidence="2">
    <location>
        <begin position="367"/>
        <end position="420"/>
    </location>
</feature>
<dbReference type="VEuPathDB" id="FungiDB:SeMB42_g01185"/>
<feature type="compositionally biased region" description="Low complexity" evidence="2">
    <location>
        <begin position="394"/>
        <end position="410"/>
    </location>
</feature>
<dbReference type="EMBL" id="QEAM01000014">
    <property type="protein sequence ID" value="TPX50669.1"/>
    <property type="molecule type" value="Genomic_DNA"/>
</dbReference>
<feature type="coiled-coil region" evidence="1">
    <location>
        <begin position="102"/>
        <end position="171"/>
    </location>
</feature>
<evidence type="ECO:0000256" key="2">
    <source>
        <dbReference type="SAM" id="MobiDB-lite"/>
    </source>
</evidence>
<evidence type="ECO:0000313" key="4">
    <source>
        <dbReference type="Proteomes" id="UP000320475"/>
    </source>
</evidence>
<keyword evidence="1" id="KW-0175">Coiled coil</keyword>
<name>A0A507DG42_9FUNG</name>
<sequence>MNSYPSPSSSLTASAQPFVSALLYDTSSAQMSAAASNNTSHASASTSASPTMSSSTFQPKLRLLPPNIGTTGLVSPINQSLPPPYPLSAGPTVSQMDFRNLAVELDRERAQLHVQLQAERERGNQLRNALRRHQSEIAQMNDAYAQYQQVADILRRRSATLESELAAARDAVHMASREAAREQDLRIRFENELDHCRRAIRDAAQRAIEVLVFAADGDLETQQVARDVALWRSQARDSRNGGLAATLVPVTHIKTVLSKLEEYAKQWRNDRNLFLRTRLHEQQQQEVALAASIAASNISNSLNGHYNGSRILSNMADRRDAVDRRYSTSTSAECSSGSVNMINTATNSDSMCRAVTPFGMMTDEIHATSGGSTPTTSHVNVTRQDGFGGDFPNLESSSESTGTSVSPLSSQAHQSTTENDHGHTIIRNSFSNVNNTSNNCSLDSAASAIWVSNMNGDSTHHDNARSSKLEGEIVAVSDKNDNNPSHVLLRQNDVIDSPTSSMFAPATTNGASASSNISKARSDSAASAITLASFWPSTWSNGSSKIDPPPGLGIKEPPSSKWSEVVKGGGDSLAKVSVLIREDEWWCVSLKLTHETTEHNRTPSFTLLSA</sequence>
<accession>A0A507DG42</accession>
<feature type="region of interest" description="Disordered" evidence="2">
    <location>
        <begin position="40"/>
        <end position="62"/>
    </location>
</feature>
<proteinExistence type="predicted"/>
<comment type="caution">
    <text evidence="3">The sequence shown here is derived from an EMBL/GenBank/DDBJ whole genome shotgun (WGS) entry which is preliminary data.</text>
</comment>
<organism evidence="3 4">
    <name type="scientific">Synchytrium endobioticum</name>
    <dbReference type="NCBI Taxonomy" id="286115"/>
    <lineage>
        <taxon>Eukaryota</taxon>
        <taxon>Fungi</taxon>
        <taxon>Fungi incertae sedis</taxon>
        <taxon>Chytridiomycota</taxon>
        <taxon>Chytridiomycota incertae sedis</taxon>
        <taxon>Chytridiomycetes</taxon>
        <taxon>Synchytriales</taxon>
        <taxon>Synchytriaceae</taxon>
        <taxon>Synchytrium</taxon>
    </lineage>
</organism>
<gene>
    <name evidence="3" type="ORF">SeLEV6574_g00746</name>
</gene>
<evidence type="ECO:0000313" key="3">
    <source>
        <dbReference type="EMBL" id="TPX50669.1"/>
    </source>
</evidence>
<dbReference type="Proteomes" id="UP000320475">
    <property type="component" value="Unassembled WGS sequence"/>
</dbReference>
<dbReference type="AlphaFoldDB" id="A0A507DG42"/>
<evidence type="ECO:0000256" key="1">
    <source>
        <dbReference type="SAM" id="Coils"/>
    </source>
</evidence>
<feature type="compositionally biased region" description="Low complexity" evidence="2">
    <location>
        <begin position="40"/>
        <end position="56"/>
    </location>
</feature>
<protein>
    <submittedName>
        <fullName evidence="3">Uncharacterized protein</fullName>
    </submittedName>
</protein>